<feature type="compositionally biased region" description="Low complexity" evidence="1">
    <location>
        <begin position="586"/>
        <end position="618"/>
    </location>
</feature>
<protein>
    <submittedName>
        <fullName evidence="2">Uncharacterized protein</fullName>
    </submittedName>
</protein>
<feature type="region of interest" description="Disordered" evidence="1">
    <location>
        <begin position="1"/>
        <end position="291"/>
    </location>
</feature>
<dbReference type="EMBL" id="MIGC01003582">
    <property type="protein sequence ID" value="PHJ19223.1"/>
    <property type="molecule type" value="Genomic_DNA"/>
</dbReference>
<feature type="compositionally biased region" description="Gly residues" evidence="1">
    <location>
        <begin position="491"/>
        <end position="507"/>
    </location>
</feature>
<feature type="compositionally biased region" description="Basic and acidic residues" evidence="1">
    <location>
        <begin position="19"/>
        <end position="44"/>
    </location>
</feature>
<feature type="compositionally biased region" description="Polar residues" evidence="1">
    <location>
        <begin position="200"/>
        <end position="219"/>
    </location>
</feature>
<feature type="region of interest" description="Disordered" evidence="1">
    <location>
        <begin position="1829"/>
        <end position="1884"/>
    </location>
</feature>
<gene>
    <name evidence="2" type="ORF">CSUI_006955</name>
</gene>
<feature type="compositionally biased region" description="Basic and acidic residues" evidence="1">
    <location>
        <begin position="509"/>
        <end position="524"/>
    </location>
</feature>
<dbReference type="VEuPathDB" id="ToxoDB:CSUI_006955"/>
<feature type="compositionally biased region" description="Basic and acidic residues" evidence="1">
    <location>
        <begin position="1703"/>
        <end position="1719"/>
    </location>
</feature>
<feature type="compositionally biased region" description="Basic and acidic residues" evidence="1">
    <location>
        <begin position="1450"/>
        <end position="1473"/>
    </location>
</feature>
<feature type="compositionally biased region" description="Basic and acidic residues" evidence="1">
    <location>
        <begin position="1282"/>
        <end position="1293"/>
    </location>
</feature>
<feature type="compositionally biased region" description="Low complexity" evidence="1">
    <location>
        <begin position="321"/>
        <end position="347"/>
    </location>
</feature>
<feature type="compositionally biased region" description="Low complexity" evidence="1">
    <location>
        <begin position="864"/>
        <end position="878"/>
    </location>
</feature>
<feature type="region of interest" description="Disordered" evidence="1">
    <location>
        <begin position="406"/>
        <end position="524"/>
    </location>
</feature>
<feature type="region of interest" description="Disordered" evidence="1">
    <location>
        <begin position="1185"/>
        <end position="1293"/>
    </location>
</feature>
<feature type="compositionally biased region" description="Basic and acidic residues" evidence="1">
    <location>
        <begin position="1254"/>
        <end position="1263"/>
    </location>
</feature>
<evidence type="ECO:0000313" key="2">
    <source>
        <dbReference type="EMBL" id="PHJ19223.1"/>
    </source>
</evidence>
<feature type="compositionally biased region" description="Basic and acidic residues" evidence="1">
    <location>
        <begin position="1829"/>
        <end position="1844"/>
    </location>
</feature>
<feature type="compositionally biased region" description="Low complexity" evidence="1">
    <location>
        <begin position="276"/>
        <end position="291"/>
    </location>
</feature>
<feature type="compositionally biased region" description="Low complexity" evidence="1">
    <location>
        <begin position="1493"/>
        <end position="1511"/>
    </location>
</feature>
<feature type="region of interest" description="Disordered" evidence="1">
    <location>
        <begin position="540"/>
        <end position="629"/>
    </location>
</feature>
<dbReference type="RefSeq" id="XP_067920925.1">
    <property type="nucleotide sequence ID" value="XM_068067105.1"/>
</dbReference>
<accession>A0A2C6KSN1</accession>
<evidence type="ECO:0000256" key="1">
    <source>
        <dbReference type="SAM" id="MobiDB-lite"/>
    </source>
</evidence>
<feature type="compositionally biased region" description="Polar residues" evidence="1">
    <location>
        <begin position="1211"/>
        <end position="1223"/>
    </location>
</feature>
<evidence type="ECO:0000313" key="3">
    <source>
        <dbReference type="Proteomes" id="UP000221165"/>
    </source>
</evidence>
<feature type="compositionally biased region" description="Basic and acidic residues" evidence="1">
    <location>
        <begin position="1430"/>
        <end position="1439"/>
    </location>
</feature>
<keyword evidence="3" id="KW-1185">Reference proteome</keyword>
<feature type="region of interest" description="Disordered" evidence="1">
    <location>
        <begin position="321"/>
        <end position="359"/>
    </location>
</feature>
<dbReference type="OrthoDB" id="334039at2759"/>
<organism evidence="2 3">
    <name type="scientific">Cystoisospora suis</name>
    <dbReference type="NCBI Taxonomy" id="483139"/>
    <lineage>
        <taxon>Eukaryota</taxon>
        <taxon>Sar</taxon>
        <taxon>Alveolata</taxon>
        <taxon>Apicomplexa</taxon>
        <taxon>Conoidasida</taxon>
        <taxon>Coccidia</taxon>
        <taxon>Eucoccidiorida</taxon>
        <taxon>Eimeriorina</taxon>
        <taxon>Sarcocystidae</taxon>
        <taxon>Cystoisospora</taxon>
    </lineage>
</organism>
<sequence>MKTGQQADGEDLEFPSEDLPQREKDEDGNRSHESVCASHHESHSQTHLASLYPSLPTVAGVLPPSADSREDTSHFASSSSVADDSKDSSHSSAGVAESEAFPSHGIDGQQDGEEVSCPPSPPALRESCSPVDAEGDRRFSSLPEENDVGVAGDKEGCGGTEKKEEGKEDHGCRVQNESEQRGMTRENYDPDGHDGKTCEAVSSSPEEETQQQLAQSSLDYSDCRVSSSSAPPSLQTSSTCPSSPSPPSPPPLPPERLESLDVLSVPCSHVESPATSSSQSSSGSSFPSSSSSFDNIPIISNISLLPPPSSIPQSILPSSLLFSSSSSSSFLSSSFSSRSDARPSSSSTDPHLDPERSSQSLLSSFSAGNLFWRVGKKLSHSGRAAVNVASRAATAAAVVTVGEPMVISERGGETPGGGREQQEEVDGEEEQDLHSPVIRTGIDLPFSSRKTQSAEEEGGVGVNDRGEEEIAQVPSAEEGHIDNRGQSQAGTGRGGAGGGGEEQGGSTGRRREEHEGEDHLRQEIEALREQIRIYHEALASMTSISPCPPVPADSSSTTEEKKPSSCPSLASSSASTPAQPGPVDVPPSASSSSSSASHTSSTSLQRSETTSSSSPSSSGNEDEDEEREKNSFLEFSEFFDRDRLRKHFQEEIIEILSSKAAPAAASAALTATEAVVKEKFRHVTQLRNFNFSLWNIRSDVGSIAAATAVSLYEDESLFSRLLPVLSRLILEMVTAYNEEKRRRRERRREEKEKTDEAKMKKVKTRSKRRKRRKRGGAQEKELTEREGQDRKESREESDMSHRSSRRICEEIQGKRRSEGGDSEEQDEKSLSKYAELKREEEDNRRSRSEVDNLPDTHTGEESTRSSSDSCSSCQACGSALPIGTCRHGSGGGFGKGRNDEEISRLMEKIRKQQGELDQQRDLNERQTKQIVQLTLQLTDLKTEEEERLAEERKKSEEKKEKEEEEKRVYEVLESQRVQLDELTAAVAESFELKCHLQELGKSYSQTRDQLQAVEEELRQAREKIRSHLTRIGELEEELQEKSKTASAENTTTTSLREREQQEGINSSSPSLPHQSSSCLQDERTGEIEPSTEKEEGSANEKETSLPDKENRNSSDDITTRGRTDGDRGEKRDPVEGVKKETRENRDEVSKENKRQGGSGDDVLLLSPFCEKGKGNRIEECSALSQTTAESEEGIEVKQDTVYISKSGKALQPSTREQSLSSALSEKPREDDSLESLGTGKETGKGGEGAEEEKEDRKVSKADKEEELNCSTKKRQTDASNVRLERERERSEEKKIEELEKKIRSLQFELESLHARYLCEEKRQLKQLQNLRHLCTKEKQKREKSEAETQRWMARALERQMLELQGNENPHLYDDGVKGSGERTGSDHDSVLSWQQSMRHIMVNSGVHTPEGTSGEGHRIPGTRGGTLENCVEHERRSRVAEFSGDGSGKMNERSSLRREHERNTERSEHDHNRSFRSPPPVLSDTSIGATGIASPSHPHSTSSARTSTTMSQRHQDNTYMRTTRDTSFPQLIRESQGGGYEEEEYGVKRYTEGAVSFSTSSSLPPKISDEPAPRDFVTPGASDRRFAHEDDETRFRKEIEQLKISQELLQVDVAKKAEIISFLLKKYALREETFRGPPVTYSRSTGWRQLAVAAAEAMIGRGKERGSGGAGGTLEFHEMEKIVEETLLENIRLRTDLATLAEDMERSRKEEQGRGRGEPGENLNPMAPLPLIPNNTTTKDCITNSEHHQYLMECQGKPVSSSGKFLSENSQGQSAHCVRQNNLKTSSHRGVDSTQIGENCTQAKKEDFGRKARSDLLVVAHCSSPVLECRSEGKPENEELKPEPGQKSTGEKQQTNHLIVRNKPSSPSLSDTRSEDAGRSPIQEVVEPLSEVVLFHADA</sequence>
<feature type="compositionally biased region" description="Basic and acidic residues" evidence="1">
    <location>
        <begin position="1029"/>
        <end position="1043"/>
    </location>
</feature>
<feature type="compositionally biased region" description="Polar residues" evidence="1">
    <location>
        <begin position="1846"/>
        <end position="1871"/>
    </location>
</feature>
<feature type="region of interest" description="Disordered" evidence="1">
    <location>
        <begin position="1404"/>
        <end position="1519"/>
    </location>
</feature>
<feature type="compositionally biased region" description="Pro residues" evidence="1">
    <location>
        <begin position="243"/>
        <end position="254"/>
    </location>
</feature>
<feature type="compositionally biased region" description="Basic and acidic residues" evidence="1">
    <location>
        <begin position="896"/>
        <end position="925"/>
    </location>
</feature>
<feature type="compositionally biased region" description="Basic and acidic residues" evidence="1">
    <location>
        <begin position="152"/>
        <end position="197"/>
    </location>
</feature>
<feature type="region of interest" description="Disordered" evidence="1">
    <location>
        <begin position="1559"/>
        <end position="1582"/>
    </location>
</feature>
<dbReference type="Proteomes" id="UP000221165">
    <property type="component" value="Unassembled WGS sequence"/>
</dbReference>
<feature type="compositionally biased region" description="Basic and acidic residues" evidence="1">
    <location>
        <begin position="776"/>
        <end position="819"/>
    </location>
</feature>
<comment type="caution">
    <text evidence="2">The sequence shown here is derived from an EMBL/GenBank/DDBJ whole genome shotgun (WGS) entry which is preliminary data.</text>
</comment>
<reference evidence="2 3" key="1">
    <citation type="journal article" date="2017" name="Int. J. Parasitol.">
        <title>The genome of the protozoan parasite Cystoisospora suis and a reverse vaccinology approach to identify vaccine candidates.</title>
        <authorList>
            <person name="Palmieri N."/>
            <person name="Shrestha A."/>
            <person name="Ruttkowski B."/>
            <person name="Beck T."/>
            <person name="Vogl C."/>
            <person name="Tomley F."/>
            <person name="Blake D.P."/>
            <person name="Joachim A."/>
        </authorList>
    </citation>
    <scope>NUCLEOTIDE SEQUENCE [LARGE SCALE GENOMIC DNA]</scope>
    <source>
        <strain evidence="2 3">Wien I</strain>
    </source>
</reference>
<feature type="region of interest" description="Disordered" evidence="1">
    <location>
        <begin position="739"/>
        <end position="925"/>
    </location>
</feature>
<feature type="compositionally biased region" description="Low complexity" evidence="1">
    <location>
        <begin position="564"/>
        <end position="578"/>
    </location>
</feature>
<feature type="region of interest" description="Disordered" evidence="1">
    <location>
        <begin position="1029"/>
        <end position="1166"/>
    </location>
</feature>
<feature type="region of interest" description="Disordered" evidence="1">
    <location>
        <begin position="941"/>
        <end position="966"/>
    </location>
</feature>
<feature type="compositionally biased region" description="Basic and acidic residues" evidence="1">
    <location>
        <begin position="747"/>
        <end position="759"/>
    </location>
</feature>
<feature type="compositionally biased region" description="Low complexity" evidence="1">
    <location>
        <begin position="223"/>
        <end position="242"/>
    </location>
</feature>
<feature type="compositionally biased region" description="Basic and acidic residues" evidence="1">
    <location>
        <begin position="949"/>
        <end position="966"/>
    </location>
</feature>
<dbReference type="GeneID" id="94430316"/>
<feature type="region of interest" description="Disordered" evidence="1">
    <location>
        <begin position="1702"/>
        <end position="1733"/>
    </location>
</feature>
<proteinExistence type="predicted"/>
<feature type="compositionally biased region" description="Low complexity" evidence="1">
    <location>
        <begin position="1066"/>
        <end position="1079"/>
    </location>
</feature>
<feature type="compositionally biased region" description="Basic residues" evidence="1">
    <location>
        <begin position="760"/>
        <end position="775"/>
    </location>
</feature>
<feature type="compositionally biased region" description="Polar residues" evidence="1">
    <location>
        <begin position="1044"/>
        <end position="1054"/>
    </location>
</feature>
<feature type="compositionally biased region" description="Basic and acidic residues" evidence="1">
    <location>
        <begin position="827"/>
        <end position="850"/>
    </location>
</feature>
<feature type="compositionally biased region" description="Basic and acidic residues" evidence="1">
    <location>
        <begin position="1080"/>
        <end position="1154"/>
    </location>
</feature>
<name>A0A2C6KSN1_9APIC</name>